<evidence type="ECO:0000256" key="1">
    <source>
        <dbReference type="ARBA" id="ARBA00023224"/>
    </source>
</evidence>
<dbReference type="GO" id="GO:0007165">
    <property type="term" value="P:signal transduction"/>
    <property type="evidence" value="ECO:0007669"/>
    <property type="project" value="UniProtKB-KW"/>
</dbReference>
<dbReference type="Proteomes" id="UP000700212">
    <property type="component" value="Unassembled WGS sequence"/>
</dbReference>
<dbReference type="SUPFAM" id="SSF58104">
    <property type="entry name" value="Methyl-accepting chemotaxis protein (MCP) signaling domain"/>
    <property type="match status" value="1"/>
</dbReference>
<gene>
    <name evidence="5" type="ORF">K8V30_01440</name>
</gene>
<dbReference type="Pfam" id="PF00015">
    <property type="entry name" value="MCPsignal"/>
    <property type="match status" value="1"/>
</dbReference>
<accession>A0A921NA36</accession>
<keyword evidence="1 3" id="KW-0807">Transducer</keyword>
<organism evidence="5 6">
    <name type="scientific">Metalysinibacillus jejuensis</name>
    <dbReference type="NCBI Taxonomy" id="914327"/>
    <lineage>
        <taxon>Bacteria</taxon>
        <taxon>Bacillati</taxon>
        <taxon>Bacillota</taxon>
        <taxon>Bacilli</taxon>
        <taxon>Bacillales</taxon>
        <taxon>Caryophanaceae</taxon>
        <taxon>Metalysinibacillus</taxon>
    </lineage>
</organism>
<dbReference type="GO" id="GO:0006935">
    <property type="term" value="P:chemotaxis"/>
    <property type="evidence" value="ECO:0007669"/>
    <property type="project" value="InterPro"/>
</dbReference>
<reference evidence="5" key="2">
    <citation type="submission" date="2021-09" db="EMBL/GenBank/DDBJ databases">
        <authorList>
            <person name="Gilroy R."/>
        </authorList>
    </citation>
    <scope>NUCLEOTIDE SEQUENCE</scope>
    <source>
        <strain evidence="5">CHK160-4876</strain>
    </source>
</reference>
<reference evidence="5" key="1">
    <citation type="journal article" date="2021" name="PeerJ">
        <title>Extensive microbial diversity within the chicken gut microbiome revealed by metagenomics and culture.</title>
        <authorList>
            <person name="Gilroy R."/>
            <person name="Ravi A."/>
            <person name="Getino M."/>
            <person name="Pursley I."/>
            <person name="Horton D.L."/>
            <person name="Alikhan N.F."/>
            <person name="Baker D."/>
            <person name="Gharbi K."/>
            <person name="Hall N."/>
            <person name="Watson M."/>
            <person name="Adriaenssens E.M."/>
            <person name="Foster-Nyarko E."/>
            <person name="Jarju S."/>
            <person name="Secka A."/>
            <person name="Antonio M."/>
            <person name="Oren A."/>
            <person name="Chaudhuri R.R."/>
            <person name="La Ragione R."/>
            <person name="Hildebrand F."/>
            <person name="Pallen M.J."/>
        </authorList>
    </citation>
    <scope>NUCLEOTIDE SEQUENCE</scope>
    <source>
        <strain evidence="5">CHK160-4876</strain>
    </source>
</reference>
<dbReference type="GO" id="GO:0020037">
    <property type="term" value="F:heme binding"/>
    <property type="evidence" value="ECO:0007669"/>
    <property type="project" value="InterPro"/>
</dbReference>
<dbReference type="PANTHER" id="PTHR32089">
    <property type="entry name" value="METHYL-ACCEPTING CHEMOTAXIS PROTEIN MCPB"/>
    <property type="match status" value="1"/>
</dbReference>
<dbReference type="AlphaFoldDB" id="A0A921NA36"/>
<dbReference type="Pfam" id="PF11563">
    <property type="entry name" value="Protoglobin"/>
    <property type="match status" value="1"/>
</dbReference>
<dbReference type="GO" id="GO:0004888">
    <property type="term" value="F:transmembrane signaling receptor activity"/>
    <property type="evidence" value="ECO:0007669"/>
    <property type="project" value="InterPro"/>
</dbReference>
<evidence type="ECO:0000259" key="4">
    <source>
        <dbReference type="PROSITE" id="PS50111"/>
    </source>
</evidence>
<protein>
    <submittedName>
        <fullName evidence="5">Globin-coupled sensor protein</fullName>
    </submittedName>
</protein>
<dbReference type="PROSITE" id="PS50111">
    <property type="entry name" value="CHEMOTAXIS_TRANSDUC_2"/>
    <property type="match status" value="1"/>
</dbReference>
<dbReference type="InterPro" id="IPR039379">
    <property type="entry name" value="Protoglobin_sensor_dom"/>
</dbReference>
<dbReference type="InterPro" id="IPR044398">
    <property type="entry name" value="Globin-sensor_dom"/>
</dbReference>
<sequence>MRWFTKDTTPQTVLLPSDYLSQVHIDLSRYPSIQKQLLLLELTKEDLAILKQLQPQIQQAIPVMVDRFYEGVSANSELASIINTYSQIERLKITLHRHISGIFEGSIDDAYIKDRQRIASTHVRIGLQSKWYLGSFQSLITTFINLLTSMNLSHEDAKKAIAAFTKIINLEQQLVIEAYEDVEKQARDRIQHTKQGIVNTIQSTAQELNAISEETTASLHEISAETDAIAKATEQGLALVAETEHKAKHGQVELHEQNELMHIILTSVNELDVTMNKLRESSNKISEIVNLVTNIADQTNLLALNASIEAARAGEHGKGFAVVADEVRKLAEETKKAVQNVSHLINDTEMNITSMATSVTNVDAQIHQSVDAQSRLSESFGAITTAVSGIQDQYLSTSQDITKISRLITDMSQAASLVATSSDALIEVVSQLSED</sequence>
<dbReference type="InterPro" id="IPR009050">
    <property type="entry name" value="Globin-like_sf"/>
</dbReference>
<dbReference type="Gene3D" id="1.10.490.10">
    <property type="entry name" value="Globins"/>
    <property type="match status" value="1"/>
</dbReference>
<dbReference type="InterPro" id="IPR012292">
    <property type="entry name" value="Globin/Proto"/>
</dbReference>
<dbReference type="GO" id="GO:0019825">
    <property type="term" value="F:oxygen binding"/>
    <property type="evidence" value="ECO:0007669"/>
    <property type="project" value="InterPro"/>
</dbReference>
<name>A0A921NA36_9BACL</name>
<dbReference type="PANTHER" id="PTHR32089:SF118">
    <property type="entry name" value="HEME-BASED AEROTACTIC TRANSDUCER HEMAT"/>
    <property type="match status" value="1"/>
</dbReference>
<dbReference type="SUPFAM" id="SSF46458">
    <property type="entry name" value="Globin-like"/>
    <property type="match status" value="1"/>
</dbReference>
<dbReference type="PRINTS" id="PR00260">
    <property type="entry name" value="CHEMTRNSDUCR"/>
</dbReference>
<evidence type="ECO:0000256" key="3">
    <source>
        <dbReference type="PROSITE-ProRule" id="PRU00284"/>
    </source>
</evidence>
<evidence type="ECO:0000313" key="6">
    <source>
        <dbReference type="Proteomes" id="UP000700212"/>
    </source>
</evidence>
<dbReference type="GO" id="GO:0016020">
    <property type="term" value="C:membrane"/>
    <property type="evidence" value="ECO:0007669"/>
    <property type="project" value="InterPro"/>
</dbReference>
<comment type="similarity">
    <text evidence="2">Belongs to the methyl-accepting chemotaxis (MCP) protein family.</text>
</comment>
<feature type="domain" description="Methyl-accepting transducer" evidence="4">
    <location>
        <begin position="198"/>
        <end position="426"/>
    </location>
</feature>
<dbReference type="SMART" id="SM00283">
    <property type="entry name" value="MA"/>
    <property type="match status" value="1"/>
</dbReference>
<evidence type="ECO:0000313" key="5">
    <source>
        <dbReference type="EMBL" id="HJH10351.1"/>
    </source>
</evidence>
<dbReference type="InterPro" id="IPR004089">
    <property type="entry name" value="MCPsignal_dom"/>
</dbReference>
<dbReference type="Gene3D" id="1.10.287.950">
    <property type="entry name" value="Methyl-accepting chemotaxis protein"/>
    <property type="match status" value="1"/>
</dbReference>
<dbReference type="CDD" id="cd01068">
    <property type="entry name" value="globin_sensor"/>
    <property type="match status" value="1"/>
</dbReference>
<evidence type="ECO:0000256" key="2">
    <source>
        <dbReference type="ARBA" id="ARBA00029447"/>
    </source>
</evidence>
<proteinExistence type="inferred from homology"/>
<comment type="caution">
    <text evidence="5">The sequence shown here is derived from an EMBL/GenBank/DDBJ whole genome shotgun (WGS) entry which is preliminary data.</text>
</comment>
<dbReference type="InterPro" id="IPR004090">
    <property type="entry name" value="Chemotax_Me-accpt_rcpt"/>
</dbReference>
<dbReference type="EMBL" id="DYTV01000015">
    <property type="protein sequence ID" value="HJH10351.1"/>
    <property type="molecule type" value="Genomic_DNA"/>
</dbReference>